<keyword evidence="4" id="KW-1185">Reference proteome</keyword>
<sequence>MTLRLISATPSPYARINRIAMIEKGIDFELSGEIPWHNDTETPKYNPLEKLPVLIFDDGREPIYDSAHIQDYIIQKYASQGPKLITGDLDTDLRLKQVQVLSEGVMDAAVLAFFEKAREKGFRAFDELARARKGDYLFGDQLTIADIAVVCAIGFVDFNGAIKGWRQKYPELEKYFVKVDEIESFKSTRPVMFDLKTESVL</sequence>
<dbReference type="AlphaFoldDB" id="A0A9Q8PL15"/>
<dbReference type="SFLD" id="SFLDS00019">
    <property type="entry name" value="Glutathione_Transferase_(cytos"/>
    <property type="match status" value="1"/>
</dbReference>
<feature type="domain" description="GST C-terminal" evidence="2">
    <location>
        <begin position="46"/>
        <end position="201"/>
    </location>
</feature>
<dbReference type="PROSITE" id="PS50404">
    <property type="entry name" value="GST_NTER"/>
    <property type="match status" value="1"/>
</dbReference>
<name>A0A9Q8PL15_PASFU</name>
<dbReference type="Gene3D" id="3.40.30.10">
    <property type="entry name" value="Glutaredoxin"/>
    <property type="match status" value="1"/>
</dbReference>
<dbReference type="InterPro" id="IPR040079">
    <property type="entry name" value="Glutathione_S-Trfase"/>
</dbReference>
<dbReference type="KEGG" id="ffu:CLAFUR5_13516"/>
<dbReference type="OMA" id="CTVGFIE"/>
<dbReference type="GO" id="GO:0016034">
    <property type="term" value="F:maleylacetoacetate isomerase activity"/>
    <property type="evidence" value="ECO:0007669"/>
    <property type="project" value="TreeGrafter"/>
</dbReference>
<evidence type="ECO:0000313" key="3">
    <source>
        <dbReference type="EMBL" id="UJO24418.1"/>
    </source>
</evidence>
<evidence type="ECO:0008006" key="5">
    <source>
        <dbReference type="Google" id="ProtNLM"/>
    </source>
</evidence>
<dbReference type="SUPFAM" id="SSF47616">
    <property type="entry name" value="GST C-terminal domain-like"/>
    <property type="match status" value="1"/>
</dbReference>
<dbReference type="InterPro" id="IPR036249">
    <property type="entry name" value="Thioredoxin-like_sf"/>
</dbReference>
<dbReference type="InterPro" id="IPR036282">
    <property type="entry name" value="Glutathione-S-Trfase_C_sf"/>
</dbReference>
<dbReference type="GO" id="GO:0006559">
    <property type="term" value="P:L-phenylalanine catabolic process"/>
    <property type="evidence" value="ECO:0007669"/>
    <property type="project" value="TreeGrafter"/>
</dbReference>
<dbReference type="PANTHER" id="PTHR42673:SF4">
    <property type="entry name" value="MALEYLACETOACETATE ISOMERASE"/>
    <property type="match status" value="1"/>
</dbReference>
<evidence type="ECO:0000259" key="2">
    <source>
        <dbReference type="PROSITE" id="PS50405"/>
    </source>
</evidence>
<dbReference type="GO" id="GO:0004364">
    <property type="term" value="F:glutathione transferase activity"/>
    <property type="evidence" value="ECO:0007669"/>
    <property type="project" value="TreeGrafter"/>
</dbReference>
<dbReference type="InterPro" id="IPR004045">
    <property type="entry name" value="Glutathione_S-Trfase_N"/>
</dbReference>
<dbReference type="Pfam" id="PF13410">
    <property type="entry name" value="GST_C_2"/>
    <property type="match status" value="1"/>
</dbReference>
<dbReference type="RefSeq" id="XP_047768784.1">
    <property type="nucleotide sequence ID" value="XM_047912664.1"/>
</dbReference>
<accession>A0A9Q8PL15</accession>
<dbReference type="GeneID" id="71993394"/>
<reference evidence="3" key="1">
    <citation type="submission" date="2021-12" db="EMBL/GenBank/DDBJ databases">
        <authorList>
            <person name="Zaccaron A."/>
            <person name="Stergiopoulos I."/>
        </authorList>
    </citation>
    <scope>NUCLEOTIDE SEQUENCE</scope>
    <source>
        <strain evidence="3">Race5_Kim</strain>
    </source>
</reference>
<dbReference type="Gene3D" id="1.20.1050.10">
    <property type="match status" value="1"/>
</dbReference>
<evidence type="ECO:0000259" key="1">
    <source>
        <dbReference type="PROSITE" id="PS50404"/>
    </source>
</evidence>
<dbReference type="GO" id="GO:0006749">
    <property type="term" value="P:glutathione metabolic process"/>
    <property type="evidence" value="ECO:0007669"/>
    <property type="project" value="TreeGrafter"/>
</dbReference>
<dbReference type="SUPFAM" id="SSF52833">
    <property type="entry name" value="Thioredoxin-like"/>
    <property type="match status" value="1"/>
</dbReference>
<dbReference type="EMBL" id="CP090174">
    <property type="protein sequence ID" value="UJO24418.1"/>
    <property type="molecule type" value="Genomic_DNA"/>
</dbReference>
<dbReference type="OrthoDB" id="249703at2759"/>
<reference evidence="3" key="2">
    <citation type="journal article" date="2022" name="Microb. Genom.">
        <title>A chromosome-scale genome assembly of the tomato pathogen Cladosporium fulvum reveals a compartmentalized genome architecture and the presence of a dispensable chromosome.</title>
        <authorList>
            <person name="Zaccaron A.Z."/>
            <person name="Chen L.H."/>
            <person name="Samaras A."/>
            <person name="Stergiopoulos I."/>
        </authorList>
    </citation>
    <scope>NUCLEOTIDE SEQUENCE</scope>
    <source>
        <strain evidence="3">Race5_Kim</strain>
    </source>
</reference>
<dbReference type="PROSITE" id="PS50405">
    <property type="entry name" value="GST_CTER"/>
    <property type="match status" value="1"/>
</dbReference>
<gene>
    <name evidence="3" type="ORF">CLAFUR5_13516</name>
</gene>
<feature type="domain" description="GST N-terminal" evidence="1">
    <location>
        <begin position="1"/>
        <end position="81"/>
    </location>
</feature>
<dbReference type="PANTHER" id="PTHR42673">
    <property type="entry name" value="MALEYLACETOACETATE ISOMERASE"/>
    <property type="match status" value="1"/>
</dbReference>
<dbReference type="Pfam" id="PF13409">
    <property type="entry name" value="GST_N_2"/>
    <property type="match status" value="1"/>
</dbReference>
<dbReference type="Proteomes" id="UP000756132">
    <property type="component" value="Chromosome 12"/>
</dbReference>
<evidence type="ECO:0000313" key="4">
    <source>
        <dbReference type="Proteomes" id="UP000756132"/>
    </source>
</evidence>
<protein>
    <recommendedName>
        <fullName evidence="5">Glutathione S-transferase</fullName>
    </recommendedName>
</protein>
<proteinExistence type="predicted"/>
<organism evidence="3 4">
    <name type="scientific">Passalora fulva</name>
    <name type="common">Tomato leaf mold</name>
    <name type="synonym">Cladosporium fulvum</name>
    <dbReference type="NCBI Taxonomy" id="5499"/>
    <lineage>
        <taxon>Eukaryota</taxon>
        <taxon>Fungi</taxon>
        <taxon>Dikarya</taxon>
        <taxon>Ascomycota</taxon>
        <taxon>Pezizomycotina</taxon>
        <taxon>Dothideomycetes</taxon>
        <taxon>Dothideomycetidae</taxon>
        <taxon>Mycosphaerellales</taxon>
        <taxon>Mycosphaerellaceae</taxon>
        <taxon>Fulvia</taxon>
    </lineage>
</organism>
<dbReference type="InterPro" id="IPR010987">
    <property type="entry name" value="Glutathione-S-Trfase_C-like"/>
</dbReference>